<evidence type="ECO:0000256" key="3">
    <source>
        <dbReference type="ARBA" id="ARBA00022670"/>
    </source>
</evidence>
<dbReference type="Pfam" id="PF00443">
    <property type="entry name" value="UCH"/>
    <property type="match status" value="1"/>
</dbReference>
<dbReference type="PANTHER" id="PTHR43982">
    <property type="entry name" value="UBIQUITIN CARBOXYL-TERMINAL HYDROLASE"/>
    <property type="match status" value="1"/>
</dbReference>
<dbReference type="CDD" id="cd02257">
    <property type="entry name" value="Peptidase_C19"/>
    <property type="match status" value="1"/>
</dbReference>
<keyword evidence="6" id="KW-0788">Thiol protease</keyword>
<dbReference type="Gene3D" id="3.90.70.10">
    <property type="entry name" value="Cysteine proteinases"/>
    <property type="match status" value="1"/>
</dbReference>
<feature type="coiled-coil region" evidence="7">
    <location>
        <begin position="483"/>
        <end position="517"/>
    </location>
</feature>
<evidence type="ECO:0000256" key="2">
    <source>
        <dbReference type="ARBA" id="ARBA00012759"/>
    </source>
</evidence>
<keyword evidence="4" id="KW-0833">Ubl conjugation pathway</keyword>
<evidence type="ECO:0000256" key="8">
    <source>
        <dbReference type="SAM" id="MobiDB-lite"/>
    </source>
</evidence>
<organism evidence="10 11">
    <name type="scientific">Polyporus arcularius HHB13444</name>
    <dbReference type="NCBI Taxonomy" id="1314778"/>
    <lineage>
        <taxon>Eukaryota</taxon>
        <taxon>Fungi</taxon>
        <taxon>Dikarya</taxon>
        <taxon>Basidiomycota</taxon>
        <taxon>Agaricomycotina</taxon>
        <taxon>Agaricomycetes</taxon>
        <taxon>Polyporales</taxon>
        <taxon>Polyporaceae</taxon>
        <taxon>Polyporus</taxon>
    </lineage>
</organism>
<evidence type="ECO:0000256" key="7">
    <source>
        <dbReference type="SAM" id="Coils"/>
    </source>
</evidence>
<keyword evidence="7" id="KW-0175">Coiled coil</keyword>
<feature type="compositionally biased region" description="Pro residues" evidence="8">
    <location>
        <begin position="639"/>
        <end position="651"/>
    </location>
</feature>
<feature type="region of interest" description="Disordered" evidence="8">
    <location>
        <begin position="634"/>
        <end position="675"/>
    </location>
</feature>
<protein>
    <recommendedName>
        <fullName evidence="2">ubiquitinyl hydrolase 1</fullName>
        <ecNumber evidence="2">3.4.19.12</ecNumber>
    </recommendedName>
</protein>
<dbReference type="GO" id="GO:0004843">
    <property type="term" value="F:cysteine-type deubiquitinase activity"/>
    <property type="evidence" value="ECO:0007669"/>
    <property type="project" value="UniProtKB-EC"/>
</dbReference>
<keyword evidence="5" id="KW-0378">Hydrolase</keyword>
<dbReference type="AlphaFoldDB" id="A0A5C3PJ73"/>
<dbReference type="SUPFAM" id="SSF54001">
    <property type="entry name" value="Cysteine proteinases"/>
    <property type="match status" value="1"/>
</dbReference>
<dbReference type="InterPro" id="IPR028889">
    <property type="entry name" value="USP"/>
</dbReference>
<dbReference type="PROSITE" id="PS50330">
    <property type="entry name" value="UIM"/>
    <property type="match status" value="1"/>
</dbReference>
<dbReference type="PANTHER" id="PTHR43982:SF6">
    <property type="entry name" value="UBIQUITIN CARBOXYL-TERMINAL HYDROLASE 2-RELATED"/>
    <property type="match status" value="1"/>
</dbReference>
<dbReference type="Proteomes" id="UP000308197">
    <property type="component" value="Unassembled WGS sequence"/>
</dbReference>
<evidence type="ECO:0000256" key="4">
    <source>
        <dbReference type="ARBA" id="ARBA00022786"/>
    </source>
</evidence>
<evidence type="ECO:0000256" key="1">
    <source>
        <dbReference type="ARBA" id="ARBA00000707"/>
    </source>
</evidence>
<evidence type="ECO:0000256" key="6">
    <source>
        <dbReference type="ARBA" id="ARBA00022807"/>
    </source>
</evidence>
<accession>A0A5C3PJ73</accession>
<dbReference type="EMBL" id="ML211079">
    <property type="protein sequence ID" value="TFK89331.1"/>
    <property type="molecule type" value="Genomic_DNA"/>
</dbReference>
<dbReference type="InParanoid" id="A0A5C3PJ73"/>
<dbReference type="InterPro" id="IPR003903">
    <property type="entry name" value="UIM_dom"/>
</dbReference>
<dbReference type="GO" id="GO:0016579">
    <property type="term" value="P:protein deubiquitination"/>
    <property type="evidence" value="ECO:0007669"/>
    <property type="project" value="InterPro"/>
</dbReference>
<dbReference type="InterPro" id="IPR038765">
    <property type="entry name" value="Papain-like_cys_pep_sf"/>
</dbReference>
<gene>
    <name evidence="10" type="ORF">K466DRAFT_645002</name>
</gene>
<dbReference type="GO" id="GO:0043161">
    <property type="term" value="P:proteasome-mediated ubiquitin-dependent protein catabolic process"/>
    <property type="evidence" value="ECO:0007669"/>
    <property type="project" value="InterPro"/>
</dbReference>
<reference evidence="10 11" key="1">
    <citation type="journal article" date="2019" name="Nat. Ecol. Evol.">
        <title>Megaphylogeny resolves global patterns of mushroom evolution.</title>
        <authorList>
            <person name="Varga T."/>
            <person name="Krizsan K."/>
            <person name="Foldi C."/>
            <person name="Dima B."/>
            <person name="Sanchez-Garcia M."/>
            <person name="Sanchez-Ramirez S."/>
            <person name="Szollosi G.J."/>
            <person name="Szarkandi J.G."/>
            <person name="Papp V."/>
            <person name="Albert L."/>
            <person name="Andreopoulos W."/>
            <person name="Angelini C."/>
            <person name="Antonin V."/>
            <person name="Barry K.W."/>
            <person name="Bougher N.L."/>
            <person name="Buchanan P."/>
            <person name="Buyck B."/>
            <person name="Bense V."/>
            <person name="Catcheside P."/>
            <person name="Chovatia M."/>
            <person name="Cooper J."/>
            <person name="Damon W."/>
            <person name="Desjardin D."/>
            <person name="Finy P."/>
            <person name="Geml J."/>
            <person name="Haridas S."/>
            <person name="Hughes K."/>
            <person name="Justo A."/>
            <person name="Karasinski D."/>
            <person name="Kautmanova I."/>
            <person name="Kiss B."/>
            <person name="Kocsube S."/>
            <person name="Kotiranta H."/>
            <person name="LaButti K.M."/>
            <person name="Lechner B.E."/>
            <person name="Liimatainen K."/>
            <person name="Lipzen A."/>
            <person name="Lukacs Z."/>
            <person name="Mihaltcheva S."/>
            <person name="Morgado L.N."/>
            <person name="Niskanen T."/>
            <person name="Noordeloos M.E."/>
            <person name="Ohm R.A."/>
            <person name="Ortiz-Santana B."/>
            <person name="Ovrebo C."/>
            <person name="Racz N."/>
            <person name="Riley R."/>
            <person name="Savchenko A."/>
            <person name="Shiryaev A."/>
            <person name="Soop K."/>
            <person name="Spirin V."/>
            <person name="Szebenyi C."/>
            <person name="Tomsovsky M."/>
            <person name="Tulloss R.E."/>
            <person name="Uehling J."/>
            <person name="Grigoriev I.V."/>
            <person name="Vagvolgyi C."/>
            <person name="Papp T."/>
            <person name="Martin F.M."/>
            <person name="Miettinen O."/>
            <person name="Hibbett D.S."/>
            <person name="Nagy L.G."/>
        </authorList>
    </citation>
    <scope>NUCLEOTIDE SEQUENCE [LARGE SCALE GENOMIC DNA]</scope>
    <source>
        <strain evidence="10 11">HHB13444</strain>
    </source>
</reference>
<dbReference type="InterPro" id="IPR044635">
    <property type="entry name" value="UBP14-like"/>
</dbReference>
<feature type="compositionally biased region" description="Basic and acidic residues" evidence="8">
    <location>
        <begin position="664"/>
        <end position="675"/>
    </location>
</feature>
<keyword evidence="11" id="KW-1185">Reference proteome</keyword>
<dbReference type="PROSITE" id="PS50235">
    <property type="entry name" value="USP_3"/>
    <property type="match status" value="1"/>
</dbReference>
<evidence type="ECO:0000313" key="11">
    <source>
        <dbReference type="Proteomes" id="UP000308197"/>
    </source>
</evidence>
<dbReference type="Gene3D" id="6.10.140.100">
    <property type="match status" value="1"/>
</dbReference>
<dbReference type="STRING" id="1314778.A0A5C3PJ73"/>
<evidence type="ECO:0000256" key="5">
    <source>
        <dbReference type="ARBA" id="ARBA00022801"/>
    </source>
</evidence>
<dbReference type="InterPro" id="IPR001394">
    <property type="entry name" value="Peptidase_C19_UCH"/>
</dbReference>
<keyword evidence="3" id="KW-0645">Protease</keyword>
<sequence>MVDMSSRPTPATPQEQADIETLSAIMGGNLDEYHALTLLRKHNNNLEKAASALLEGDTGAEDPMYADLPRLEPINAPVIGPGPRTPPPSRPEKGVIDLTKDDDDELARALRASLEDHTTRFGPSERAPDPNWAVVPSNVEASAPAGMSQDDQAMSQAIEASLSYTISEDVYHELPLEQRVRQGDTPVALRPTLPSETHAALILHGLFFVPQFKHTIAHWLPLLEPGTSEMEAPTTGTAYQAWSLLETYTHMDYVRMTELTADAPLRAFAAECWSSPAERPGDVSARFYEKLVYAIENVLQYNNINNPERKQRRLMELQYGEHNADPDDINTHNLSVVRVNVRSSPESNDLLSALSAEFAPPDTLKNKATAKRHVIVEPSEVIAFELIRDATPPSYDATLGRKSERSLFKYPKSLYLDQFMQESFDLANEKRMAQRGLLDGIKELEARKKNLLHFNDKDTLADLRSCLYYYENVAESKDDPKRAEEIKANKAKLSQIIEKIEEDVRSIDTAIAKARDEAQGILDCPELQKHRYDLRVVLVHDGLYGRSHLYSYVKQKGKWWKTVDYAVTEVSEETVLTDSTGLHLAAGPYFLIYSRALPQEEEVAPAEWPVDIKNNVKHNNQALFSHLPPEVLSRVVDPNSPPSSPVIPPTPSEYTISSDIVEPSESRGEPMDTTD</sequence>
<dbReference type="GO" id="GO:0061136">
    <property type="term" value="P:regulation of proteasomal protein catabolic process"/>
    <property type="evidence" value="ECO:0007669"/>
    <property type="project" value="TreeGrafter"/>
</dbReference>
<feature type="domain" description="USP" evidence="9">
    <location>
        <begin position="187"/>
        <end position="596"/>
    </location>
</feature>
<proteinExistence type="predicted"/>
<evidence type="ECO:0000313" key="10">
    <source>
        <dbReference type="EMBL" id="TFK89331.1"/>
    </source>
</evidence>
<name>A0A5C3PJ73_9APHY</name>
<dbReference type="GO" id="GO:0070628">
    <property type="term" value="F:proteasome binding"/>
    <property type="evidence" value="ECO:0007669"/>
    <property type="project" value="TreeGrafter"/>
</dbReference>
<evidence type="ECO:0000259" key="9">
    <source>
        <dbReference type="PROSITE" id="PS50235"/>
    </source>
</evidence>
<comment type="catalytic activity">
    <reaction evidence="1">
        <text>Thiol-dependent hydrolysis of ester, thioester, amide, peptide and isopeptide bonds formed by the C-terminal Gly of ubiquitin (a 76-residue protein attached to proteins as an intracellular targeting signal).</text>
        <dbReference type="EC" id="3.4.19.12"/>
    </reaction>
</comment>
<dbReference type="EC" id="3.4.19.12" evidence="2"/>